<proteinExistence type="predicted"/>
<keyword evidence="1" id="KW-0479">Metal-binding</keyword>
<dbReference type="GO" id="GO:0016925">
    <property type="term" value="P:protein sumoylation"/>
    <property type="evidence" value="ECO:0007669"/>
    <property type="project" value="TreeGrafter"/>
</dbReference>
<comment type="caution">
    <text evidence="7">The sequence shown here is derived from an EMBL/GenBank/DDBJ whole genome shotgun (WGS) entry which is preliminary data.</text>
</comment>
<dbReference type="RefSeq" id="XP_056075226.1">
    <property type="nucleotide sequence ID" value="XM_056211753.1"/>
</dbReference>
<evidence type="ECO:0000256" key="3">
    <source>
        <dbReference type="ARBA" id="ARBA00022833"/>
    </source>
</evidence>
<dbReference type="EMBL" id="JAPEUX010000002">
    <property type="protein sequence ID" value="KAJ4358367.1"/>
    <property type="molecule type" value="Genomic_DNA"/>
</dbReference>
<evidence type="ECO:0000259" key="6">
    <source>
        <dbReference type="PROSITE" id="PS51044"/>
    </source>
</evidence>
<gene>
    <name evidence="7" type="ORF">N0V89_002949</name>
</gene>
<dbReference type="OrthoDB" id="27975at2759"/>
<keyword evidence="8" id="KW-1185">Reference proteome</keyword>
<evidence type="ECO:0000256" key="4">
    <source>
        <dbReference type="PROSITE-ProRule" id="PRU00452"/>
    </source>
</evidence>
<dbReference type="PANTHER" id="PTHR10782">
    <property type="entry name" value="ZINC FINGER MIZ DOMAIN-CONTAINING PROTEIN"/>
    <property type="match status" value="1"/>
</dbReference>
<dbReference type="GeneID" id="80906479"/>
<keyword evidence="3" id="KW-0862">Zinc</keyword>
<accession>A0A9W8XVR9</accession>
<evidence type="ECO:0000256" key="2">
    <source>
        <dbReference type="ARBA" id="ARBA00022771"/>
    </source>
</evidence>
<dbReference type="CDD" id="cd16650">
    <property type="entry name" value="SP-RING_PIAS-like"/>
    <property type="match status" value="1"/>
</dbReference>
<feature type="region of interest" description="Disordered" evidence="5">
    <location>
        <begin position="262"/>
        <end position="309"/>
    </location>
</feature>
<dbReference type="PANTHER" id="PTHR10782:SF4">
    <property type="entry name" value="TONALLI, ISOFORM E"/>
    <property type="match status" value="1"/>
</dbReference>
<dbReference type="Pfam" id="PF02891">
    <property type="entry name" value="zf-MIZ"/>
    <property type="match status" value="1"/>
</dbReference>
<dbReference type="InterPro" id="IPR004181">
    <property type="entry name" value="Znf_MIZ"/>
</dbReference>
<name>A0A9W8XVR9_9PLEO</name>
<reference evidence="7" key="1">
    <citation type="submission" date="2022-10" db="EMBL/GenBank/DDBJ databases">
        <title>Tapping the CABI collections for fungal endophytes: first genome assemblies for Collariella, Neodidymelliopsis, Ascochyta clinopodiicola, Didymella pomorum, Didymosphaeria variabile, Neocosmospora piperis and Neocucurbitaria cava.</title>
        <authorList>
            <person name="Hill R."/>
        </authorList>
    </citation>
    <scope>NUCLEOTIDE SEQUENCE</scope>
    <source>
        <strain evidence="7">IMI 356815</strain>
    </source>
</reference>
<feature type="compositionally biased region" description="Basic and acidic residues" evidence="5">
    <location>
        <begin position="262"/>
        <end position="271"/>
    </location>
</feature>
<dbReference type="Gene3D" id="3.30.40.10">
    <property type="entry name" value="Zinc/RING finger domain, C3HC4 (zinc finger)"/>
    <property type="match status" value="1"/>
</dbReference>
<evidence type="ECO:0000313" key="7">
    <source>
        <dbReference type="EMBL" id="KAJ4358367.1"/>
    </source>
</evidence>
<evidence type="ECO:0000313" key="8">
    <source>
        <dbReference type="Proteomes" id="UP001140513"/>
    </source>
</evidence>
<dbReference type="GO" id="GO:0008270">
    <property type="term" value="F:zinc ion binding"/>
    <property type="evidence" value="ECO:0007669"/>
    <property type="project" value="UniProtKB-KW"/>
</dbReference>
<dbReference type="GO" id="GO:0000785">
    <property type="term" value="C:chromatin"/>
    <property type="evidence" value="ECO:0007669"/>
    <property type="project" value="TreeGrafter"/>
</dbReference>
<dbReference type="GO" id="GO:0061665">
    <property type="term" value="F:SUMO ligase activity"/>
    <property type="evidence" value="ECO:0007669"/>
    <property type="project" value="TreeGrafter"/>
</dbReference>
<dbReference type="AlphaFoldDB" id="A0A9W8XVR9"/>
<evidence type="ECO:0000256" key="5">
    <source>
        <dbReference type="SAM" id="MobiDB-lite"/>
    </source>
</evidence>
<protein>
    <recommendedName>
        <fullName evidence="6">SP-RING-type domain-containing protein</fullName>
    </recommendedName>
</protein>
<feature type="domain" description="SP-RING-type" evidence="6">
    <location>
        <begin position="152"/>
        <end position="242"/>
    </location>
</feature>
<keyword evidence="2 4" id="KW-0863">Zinc-finger</keyword>
<sequence>MARIPRNDADVAGSPPVRLVDENSLMLRLRCVKWDVAQGFNEHKWATSDTSWIPYSYFELNKQPLEQRKKLHHGKDLPIELTSLVKEGDNVLEIALVRGPENEQFRNYLLAIEILGVKLHTALMEEILTNRHVSSALIKQRIKDKLAGSAADDDEILVVSSTLNINLFDPFSRSEICKIPVRSKACDHFDCFDLETFLKTRKRNADSTVPDDWKCPICSGDARPHQLIVDGFMQEVRGELEQQGLLKTRAIILSEDGSWKAKPEVTEGVADHDDDDAPANPNGQKPPGQQKTAAPQVTEVIDLGDSDED</sequence>
<dbReference type="PROSITE" id="PS51044">
    <property type="entry name" value="ZF_SP_RING"/>
    <property type="match status" value="1"/>
</dbReference>
<organism evidence="7 8">
    <name type="scientific">Didymosphaeria variabile</name>
    <dbReference type="NCBI Taxonomy" id="1932322"/>
    <lineage>
        <taxon>Eukaryota</taxon>
        <taxon>Fungi</taxon>
        <taxon>Dikarya</taxon>
        <taxon>Ascomycota</taxon>
        <taxon>Pezizomycotina</taxon>
        <taxon>Dothideomycetes</taxon>
        <taxon>Pleosporomycetidae</taxon>
        <taxon>Pleosporales</taxon>
        <taxon>Massarineae</taxon>
        <taxon>Didymosphaeriaceae</taxon>
        <taxon>Didymosphaeria</taxon>
    </lineage>
</organism>
<dbReference type="InterPro" id="IPR013083">
    <property type="entry name" value="Znf_RING/FYVE/PHD"/>
</dbReference>
<evidence type="ECO:0000256" key="1">
    <source>
        <dbReference type="ARBA" id="ARBA00022723"/>
    </source>
</evidence>
<dbReference type="Proteomes" id="UP001140513">
    <property type="component" value="Unassembled WGS sequence"/>
</dbReference>